<proteinExistence type="predicted"/>
<gene>
    <name evidence="1" type="ORF">RRG08_052513</name>
</gene>
<sequence length="73" mass="7985">MELSHHEISSPPPPILFISVMFLPPRFLTLPQTIKARPGEIEISAARSDAAASGVFLRRQGMLFLRAEASSVP</sequence>
<evidence type="ECO:0000313" key="1">
    <source>
        <dbReference type="EMBL" id="KAK3769174.1"/>
    </source>
</evidence>
<reference evidence="1" key="1">
    <citation type="journal article" date="2023" name="G3 (Bethesda)">
        <title>A reference genome for the long-term kleptoplast-retaining sea slug Elysia crispata morphotype clarki.</title>
        <authorList>
            <person name="Eastman K.E."/>
            <person name="Pendleton A.L."/>
            <person name="Shaikh M.A."/>
            <person name="Suttiyut T."/>
            <person name="Ogas R."/>
            <person name="Tomko P."/>
            <person name="Gavelis G."/>
            <person name="Widhalm J.R."/>
            <person name="Wisecaver J.H."/>
        </authorList>
    </citation>
    <scope>NUCLEOTIDE SEQUENCE</scope>
    <source>
        <strain evidence="1">ECLA1</strain>
    </source>
</reference>
<accession>A0AAE0ZGX0</accession>
<dbReference type="EMBL" id="JAWDGP010003959">
    <property type="protein sequence ID" value="KAK3769174.1"/>
    <property type="molecule type" value="Genomic_DNA"/>
</dbReference>
<evidence type="ECO:0000313" key="2">
    <source>
        <dbReference type="Proteomes" id="UP001283361"/>
    </source>
</evidence>
<comment type="caution">
    <text evidence="1">The sequence shown here is derived from an EMBL/GenBank/DDBJ whole genome shotgun (WGS) entry which is preliminary data.</text>
</comment>
<keyword evidence="2" id="KW-1185">Reference proteome</keyword>
<dbReference type="Proteomes" id="UP001283361">
    <property type="component" value="Unassembled WGS sequence"/>
</dbReference>
<dbReference type="AlphaFoldDB" id="A0AAE0ZGX0"/>
<protein>
    <submittedName>
        <fullName evidence="1">Uncharacterized protein</fullName>
    </submittedName>
</protein>
<name>A0AAE0ZGX0_9GAST</name>
<organism evidence="1 2">
    <name type="scientific">Elysia crispata</name>
    <name type="common">lettuce slug</name>
    <dbReference type="NCBI Taxonomy" id="231223"/>
    <lineage>
        <taxon>Eukaryota</taxon>
        <taxon>Metazoa</taxon>
        <taxon>Spiralia</taxon>
        <taxon>Lophotrochozoa</taxon>
        <taxon>Mollusca</taxon>
        <taxon>Gastropoda</taxon>
        <taxon>Heterobranchia</taxon>
        <taxon>Euthyneura</taxon>
        <taxon>Panpulmonata</taxon>
        <taxon>Sacoglossa</taxon>
        <taxon>Placobranchoidea</taxon>
        <taxon>Plakobranchidae</taxon>
        <taxon>Elysia</taxon>
    </lineage>
</organism>